<evidence type="ECO:0000313" key="2">
    <source>
        <dbReference type="EMBL" id="MET3749638.1"/>
    </source>
</evidence>
<feature type="domain" description="SGNH hydrolase-type esterase" evidence="1">
    <location>
        <begin position="7"/>
        <end position="200"/>
    </location>
</feature>
<evidence type="ECO:0000313" key="3">
    <source>
        <dbReference type="Proteomes" id="UP001549106"/>
    </source>
</evidence>
<accession>A0ABV2M2G6</accession>
<dbReference type="Pfam" id="PF13472">
    <property type="entry name" value="Lipase_GDSL_2"/>
    <property type="match status" value="1"/>
</dbReference>
<organism evidence="2 3">
    <name type="scientific">Blautia caecimuris</name>
    <dbReference type="NCBI Taxonomy" id="1796615"/>
    <lineage>
        <taxon>Bacteria</taxon>
        <taxon>Bacillati</taxon>
        <taxon>Bacillota</taxon>
        <taxon>Clostridia</taxon>
        <taxon>Lachnospirales</taxon>
        <taxon>Lachnospiraceae</taxon>
        <taxon>Blautia</taxon>
    </lineage>
</organism>
<dbReference type="InterPro" id="IPR036514">
    <property type="entry name" value="SGNH_hydro_sf"/>
</dbReference>
<dbReference type="PANTHER" id="PTHR30383">
    <property type="entry name" value="THIOESTERASE 1/PROTEASE 1/LYSOPHOSPHOLIPASE L1"/>
    <property type="match status" value="1"/>
</dbReference>
<dbReference type="Gene3D" id="3.40.50.1110">
    <property type="entry name" value="SGNH hydrolase"/>
    <property type="match status" value="1"/>
</dbReference>
<name>A0ABV2M2G6_9FIRM</name>
<protein>
    <submittedName>
        <fullName evidence="2">Lysophospholipase L1-like esterase</fullName>
    </submittedName>
</protein>
<gene>
    <name evidence="2" type="ORF">ABID24_000872</name>
</gene>
<dbReference type="InterPro" id="IPR051532">
    <property type="entry name" value="Ester_Hydrolysis_Enzymes"/>
</dbReference>
<evidence type="ECO:0000259" key="1">
    <source>
        <dbReference type="Pfam" id="PF13472"/>
    </source>
</evidence>
<dbReference type="PANTHER" id="PTHR30383:SF29">
    <property type="entry name" value="SGNH HYDROLASE-TYPE ESTERASE DOMAIN-CONTAINING PROTEIN"/>
    <property type="match status" value="1"/>
</dbReference>
<dbReference type="RefSeq" id="WP_257464116.1">
    <property type="nucleotide sequence ID" value="NZ_BAABXP010000001.1"/>
</dbReference>
<dbReference type="InterPro" id="IPR013830">
    <property type="entry name" value="SGNH_hydro"/>
</dbReference>
<keyword evidence="3" id="KW-1185">Reference proteome</keyword>
<dbReference type="SUPFAM" id="SSF52266">
    <property type="entry name" value="SGNH hydrolase"/>
    <property type="match status" value="1"/>
</dbReference>
<dbReference type="Proteomes" id="UP001549106">
    <property type="component" value="Unassembled WGS sequence"/>
</dbReference>
<reference evidence="2 3" key="1">
    <citation type="submission" date="2024-06" db="EMBL/GenBank/DDBJ databases">
        <title>Genomic Encyclopedia of Type Strains, Phase IV (KMG-IV): sequencing the most valuable type-strain genomes for metagenomic binning, comparative biology and taxonomic classification.</title>
        <authorList>
            <person name="Goeker M."/>
        </authorList>
    </citation>
    <scope>NUCLEOTIDE SEQUENCE [LARGE SCALE GENOMIC DNA]</scope>
    <source>
        <strain evidence="2 3">DSM 29492</strain>
    </source>
</reference>
<dbReference type="EMBL" id="JBEPMJ010000004">
    <property type="protein sequence ID" value="MET3749638.1"/>
    <property type="molecule type" value="Genomic_DNA"/>
</dbReference>
<comment type="caution">
    <text evidence="2">The sequence shown here is derived from an EMBL/GenBank/DDBJ whole genome shotgun (WGS) entry which is preliminary data.</text>
</comment>
<dbReference type="CDD" id="cd01839">
    <property type="entry name" value="SGNH_arylesterase_like"/>
    <property type="match status" value="1"/>
</dbReference>
<proteinExistence type="predicted"/>
<sequence>MKKHVVCFGDSNTHGYCAKTGGRFDENQRWTCLLQKKLGDQWLILEEGLSGRTTTFDDPIHEALSGLDYIYPCLMSHEPVDLLIIMLGTNDTKERFGASAECIALGLKRLISKAVSTTDCWKNGRPSILIVTPQNIDKRYETSEVGGTMGKGCAEKSQKLAEEYKKIADLTGCAYLDANQVVTAEPNNVDFMHLTEEGHRQLAEALSEIIPEILSCDTTL</sequence>